<gene>
    <name evidence="5" type="ORF">EAV92_15565</name>
</gene>
<name>A0A3G3K141_9BACL</name>
<dbReference type="PANTHER" id="PTHR46847">
    <property type="entry name" value="D-ALLOSE-BINDING PERIPLASMIC PROTEIN-RELATED"/>
    <property type="match status" value="1"/>
</dbReference>
<evidence type="ECO:0000259" key="4">
    <source>
        <dbReference type="Pfam" id="PF13407"/>
    </source>
</evidence>
<keyword evidence="3" id="KW-0732">Signal</keyword>
<comment type="subcellular location">
    <subcellularLocation>
        <location evidence="1">Cell envelope</location>
    </subcellularLocation>
</comment>
<protein>
    <submittedName>
        <fullName evidence="5">LacI family transcriptional regulator</fullName>
    </submittedName>
</protein>
<accession>A0A3G3K141</accession>
<dbReference type="Gene3D" id="3.40.50.2300">
    <property type="match status" value="2"/>
</dbReference>
<dbReference type="RefSeq" id="WP_123041955.1">
    <property type="nucleotide sequence ID" value="NZ_CP033433.1"/>
</dbReference>
<evidence type="ECO:0000256" key="2">
    <source>
        <dbReference type="ARBA" id="ARBA00007639"/>
    </source>
</evidence>
<comment type="similarity">
    <text evidence="2">Belongs to the bacterial solute-binding protein 2 family.</text>
</comment>
<sequence>MIRNRKRLTGSLAILVLAAAALWLGLARWSGPKEADIVVIIKSTNASLDFWQVVVDGVHDAAKEFKANVQVRGPAKETEVDEQIAILEKTIEERPDAIVLAASDYVRLAPAAEKARKNGIKLLILDSGIRSEAPQSIVATDNVKAGVEAGNAMLGQIEGPAKIAIVSYVTSAGSLMDREKGVRSVLEGKPNITLLETIDAGGDNERAYEKTKELLLREPDLYGIVGLNEPTSVGAGRAVKDLGLKGKVKLIGFDSSIPEIKLLDEGVMQATVIQRPFQMGYLSVKTALEAIRGKKVPAMIDTSSLLITKNNMYEEENQKLLFPFVGK</sequence>
<dbReference type="Pfam" id="PF13407">
    <property type="entry name" value="Peripla_BP_4"/>
    <property type="match status" value="1"/>
</dbReference>
<proteinExistence type="inferred from homology"/>
<dbReference type="InterPro" id="IPR028082">
    <property type="entry name" value="Peripla_BP_I"/>
</dbReference>
<dbReference type="Proteomes" id="UP000269097">
    <property type="component" value="Chromosome"/>
</dbReference>
<evidence type="ECO:0000313" key="5">
    <source>
        <dbReference type="EMBL" id="AYQ73871.1"/>
    </source>
</evidence>
<dbReference type="CDD" id="cd20006">
    <property type="entry name" value="PBP1_ABC_sugar_binding-like"/>
    <property type="match status" value="1"/>
</dbReference>
<dbReference type="InterPro" id="IPR025997">
    <property type="entry name" value="SBP_2_dom"/>
</dbReference>
<dbReference type="KEGG" id="coh:EAV92_15565"/>
<evidence type="ECO:0000256" key="1">
    <source>
        <dbReference type="ARBA" id="ARBA00004196"/>
    </source>
</evidence>
<dbReference type="PANTHER" id="PTHR46847:SF1">
    <property type="entry name" value="D-ALLOSE-BINDING PERIPLASMIC PROTEIN-RELATED"/>
    <property type="match status" value="1"/>
</dbReference>
<evidence type="ECO:0000313" key="6">
    <source>
        <dbReference type="Proteomes" id="UP000269097"/>
    </source>
</evidence>
<dbReference type="SUPFAM" id="SSF53822">
    <property type="entry name" value="Periplasmic binding protein-like I"/>
    <property type="match status" value="1"/>
</dbReference>
<reference evidence="5 6" key="1">
    <citation type="submission" date="2018-10" db="EMBL/GenBank/DDBJ databases">
        <title>Genome Sequence of Cohnella sp.</title>
        <authorList>
            <person name="Srinivasan S."/>
            <person name="Kim M.K."/>
        </authorList>
    </citation>
    <scope>NUCLEOTIDE SEQUENCE [LARGE SCALE GENOMIC DNA]</scope>
    <source>
        <strain evidence="5 6">18JY8-7</strain>
    </source>
</reference>
<keyword evidence="6" id="KW-1185">Reference proteome</keyword>
<evidence type="ECO:0000256" key="3">
    <source>
        <dbReference type="ARBA" id="ARBA00022729"/>
    </source>
</evidence>
<dbReference type="GO" id="GO:0030313">
    <property type="term" value="C:cell envelope"/>
    <property type="evidence" value="ECO:0007669"/>
    <property type="project" value="UniProtKB-SubCell"/>
</dbReference>
<dbReference type="EMBL" id="CP033433">
    <property type="protein sequence ID" value="AYQ73871.1"/>
    <property type="molecule type" value="Genomic_DNA"/>
</dbReference>
<dbReference type="GO" id="GO:0030246">
    <property type="term" value="F:carbohydrate binding"/>
    <property type="evidence" value="ECO:0007669"/>
    <property type="project" value="UniProtKB-ARBA"/>
</dbReference>
<feature type="domain" description="Periplasmic binding protein" evidence="4">
    <location>
        <begin position="37"/>
        <end position="295"/>
    </location>
</feature>
<dbReference type="AlphaFoldDB" id="A0A3G3K141"/>
<organism evidence="5 6">
    <name type="scientific">Cohnella candidum</name>
    <dbReference type="NCBI Taxonomy" id="2674991"/>
    <lineage>
        <taxon>Bacteria</taxon>
        <taxon>Bacillati</taxon>
        <taxon>Bacillota</taxon>
        <taxon>Bacilli</taxon>
        <taxon>Bacillales</taxon>
        <taxon>Paenibacillaceae</taxon>
        <taxon>Cohnella</taxon>
    </lineage>
</organism>